<evidence type="ECO:0000313" key="2">
    <source>
        <dbReference type="Proteomes" id="UP000267342"/>
    </source>
</evidence>
<dbReference type="AlphaFoldDB" id="A0A348HD19"/>
<dbReference type="Proteomes" id="UP000267342">
    <property type="component" value="Chromosome"/>
</dbReference>
<sequence>MQRMHAAFAQLPLQPKREVRRVDTDHDISPPCQSSLTQLTPHAEEPWQMAHHLNQPHHGQRFQREKTLHALSNHSGATNAFEGNLWMADFERVQQATAKDIAREFARNDEHLERRGSNGLSHG</sequence>
<name>A0A348HD19_9GAMM</name>
<proteinExistence type="predicted"/>
<evidence type="ECO:0000313" key="1">
    <source>
        <dbReference type="EMBL" id="BBG29521.1"/>
    </source>
</evidence>
<organism evidence="1 2">
    <name type="scientific">Zymobacter palmae</name>
    <dbReference type="NCBI Taxonomy" id="33074"/>
    <lineage>
        <taxon>Bacteria</taxon>
        <taxon>Pseudomonadati</taxon>
        <taxon>Pseudomonadota</taxon>
        <taxon>Gammaproteobacteria</taxon>
        <taxon>Oceanospirillales</taxon>
        <taxon>Halomonadaceae</taxon>
        <taxon>Zymobacter group</taxon>
        <taxon>Zymobacter</taxon>
    </lineage>
</organism>
<reference evidence="1 2" key="1">
    <citation type="submission" date="2018-09" db="EMBL/GenBank/DDBJ databases">
        <title>Zymobacter palmae IAM14233 (=T109) whole genome analysis.</title>
        <authorList>
            <person name="Yanase H."/>
        </authorList>
    </citation>
    <scope>NUCLEOTIDE SEQUENCE [LARGE SCALE GENOMIC DNA]</scope>
    <source>
        <strain evidence="1 2">IAM14233</strain>
    </source>
</reference>
<protein>
    <submittedName>
        <fullName evidence="1">Uncharacterized conserved protein</fullName>
    </submittedName>
</protein>
<dbReference type="KEGG" id="zpl:ZBT109_0745"/>
<accession>A0A348HD19</accession>
<dbReference type="EMBL" id="AP018933">
    <property type="protein sequence ID" value="BBG29521.1"/>
    <property type="molecule type" value="Genomic_DNA"/>
</dbReference>
<keyword evidence="2" id="KW-1185">Reference proteome</keyword>
<gene>
    <name evidence="1" type="ORF">ZBT109_0745</name>
</gene>